<gene>
    <name evidence="3" type="primary">LOC132541487</name>
</gene>
<feature type="region of interest" description="Disordered" evidence="1">
    <location>
        <begin position="66"/>
        <end position="206"/>
    </location>
</feature>
<protein>
    <submittedName>
        <fullName evidence="3">Serine/threonine-protein kinase PAK 4-like</fullName>
    </submittedName>
</protein>
<dbReference type="Proteomes" id="UP001652624">
    <property type="component" value="Chromosome 11"/>
</dbReference>
<feature type="compositionally biased region" description="Low complexity" evidence="1">
    <location>
        <begin position="143"/>
        <end position="161"/>
    </location>
</feature>
<accession>A0ABM3YBE0</accession>
<evidence type="ECO:0000313" key="2">
    <source>
        <dbReference type="Proteomes" id="UP001652624"/>
    </source>
</evidence>
<name>A0ABM3YBE0_ERIEU</name>
<evidence type="ECO:0000256" key="1">
    <source>
        <dbReference type="SAM" id="MobiDB-lite"/>
    </source>
</evidence>
<dbReference type="GeneID" id="132541487"/>
<dbReference type="RefSeq" id="XP_060058377.1">
    <property type="nucleotide sequence ID" value="XM_060202394.1"/>
</dbReference>
<reference evidence="3" key="1">
    <citation type="submission" date="2025-08" db="UniProtKB">
        <authorList>
            <consortium name="RefSeq"/>
        </authorList>
    </citation>
    <scope>IDENTIFICATION</scope>
</reference>
<sequence>MTREWCLWAKGLSIQDEAEESDSCCRHPRKAGACLQRLSEEEEEEETTSFDLPRALFLSPALHPALAERAGAEGGERGRDEGGRGEGALARSPEPRAATERGSPPNSRAAAQPAPGAAAASGTGAGAPVGAAPGTPERGGRGAPHSRAPRSPAAAAWGRPRLAPHCSSPPGPAAGADEPMARGPSAAAPAAPPAPPAPGTMRAAPGPRGCTCLLLAAVLDLVRGCTVQERATS</sequence>
<evidence type="ECO:0000313" key="3">
    <source>
        <dbReference type="RefSeq" id="XP_060058377.1"/>
    </source>
</evidence>
<organism evidence="2 3">
    <name type="scientific">Erinaceus europaeus</name>
    <name type="common">Western European hedgehog</name>
    <dbReference type="NCBI Taxonomy" id="9365"/>
    <lineage>
        <taxon>Eukaryota</taxon>
        <taxon>Metazoa</taxon>
        <taxon>Chordata</taxon>
        <taxon>Craniata</taxon>
        <taxon>Vertebrata</taxon>
        <taxon>Euteleostomi</taxon>
        <taxon>Mammalia</taxon>
        <taxon>Eutheria</taxon>
        <taxon>Laurasiatheria</taxon>
        <taxon>Eulipotyphla</taxon>
        <taxon>Erinaceidae</taxon>
        <taxon>Erinaceinae</taxon>
        <taxon>Erinaceus</taxon>
    </lineage>
</organism>
<proteinExistence type="predicted"/>
<feature type="compositionally biased region" description="Low complexity" evidence="1">
    <location>
        <begin position="109"/>
        <end position="136"/>
    </location>
</feature>
<feature type="compositionally biased region" description="Basic and acidic residues" evidence="1">
    <location>
        <begin position="70"/>
        <end position="84"/>
    </location>
</feature>
<keyword evidence="2" id="KW-1185">Reference proteome</keyword>